<dbReference type="InterPro" id="IPR050708">
    <property type="entry name" value="T6SS_VgrG/RHS"/>
</dbReference>
<protein>
    <submittedName>
        <fullName evidence="2">RHS repeat-associated core domain-containing protein</fullName>
    </submittedName>
</protein>
<dbReference type="NCBIfam" id="TIGR03696">
    <property type="entry name" value="Rhs_assc_core"/>
    <property type="match status" value="1"/>
</dbReference>
<organism evidence="2 3">
    <name type="scientific">Pseudomonas quebecensis</name>
    <dbReference type="NCBI Taxonomy" id="2995174"/>
    <lineage>
        <taxon>Bacteria</taxon>
        <taxon>Pseudomonadati</taxon>
        <taxon>Pseudomonadota</taxon>
        <taxon>Gammaproteobacteria</taxon>
        <taxon>Pseudomonadales</taxon>
        <taxon>Pseudomonadaceae</taxon>
        <taxon>Pseudomonas</taxon>
    </lineage>
</organism>
<dbReference type="Proteomes" id="UP001164116">
    <property type="component" value="Chromosome"/>
</dbReference>
<dbReference type="EMBL" id="CP112866">
    <property type="protein sequence ID" value="UZW21329.1"/>
    <property type="molecule type" value="Genomic_DNA"/>
</dbReference>
<proteinExistence type="predicted"/>
<dbReference type="Gene3D" id="2.180.10.10">
    <property type="entry name" value="RHS repeat-associated core"/>
    <property type="match status" value="1"/>
</dbReference>
<evidence type="ECO:0000313" key="3">
    <source>
        <dbReference type="Proteomes" id="UP001164116"/>
    </source>
</evidence>
<accession>A0ABY6QMW8</accession>
<keyword evidence="3" id="KW-1185">Reference proteome</keyword>
<evidence type="ECO:0000313" key="2">
    <source>
        <dbReference type="EMBL" id="UZW21329.1"/>
    </source>
</evidence>
<dbReference type="PRINTS" id="PR00394">
    <property type="entry name" value="RHSPROTEIN"/>
</dbReference>
<dbReference type="PANTHER" id="PTHR32305:SF15">
    <property type="entry name" value="PROTEIN RHSA-RELATED"/>
    <property type="match status" value="1"/>
</dbReference>
<dbReference type="PANTHER" id="PTHR32305">
    <property type="match status" value="1"/>
</dbReference>
<evidence type="ECO:0000256" key="1">
    <source>
        <dbReference type="SAM" id="MobiDB-lite"/>
    </source>
</evidence>
<reference evidence="2" key="1">
    <citation type="submission" date="2022-11" db="EMBL/GenBank/DDBJ databases">
        <title>Taxonomic description of a new Pseudomonas species.</title>
        <authorList>
            <person name="Tambong J.T."/>
        </authorList>
    </citation>
    <scope>NUCLEOTIDE SEQUENCE</scope>
    <source>
        <strain evidence="2">S1Bt42</strain>
    </source>
</reference>
<dbReference type="InterPro" id="IPR022385">
    <property type="entry name" value="Rhs_assc_core"/>
</dbReference>
<feature type="region of interest" description="Disordered" evidence="1">
    <location>
        <begin position="126"/>
        <end position="145"/>
    </location>
</feature>
<gene>
    <name evidence="2" type="ORF">OSC50_13005</name>
</gene>
<sequence>MRFQGQYFDKESGLHYNRHRYYNPDIGRYLPPDRVKLAGGINAYQYVPNPTGWVDPLGLSPCPGEDKCKPNSNADNYFIKTTVDKRTPLSQISTNNAPVMGYHKEIYANKPIKPEETTQKWEKFLGPGPHSNIHPRTGTPDSDRIVSSDAERSIRYGAHEMNSKPSKHHYHEEAWTLELKSNTMNVDNTVVRVPLSKK</sequence>
<name>A0ABY6QMW8_9PSED</name>